<feature type="compositionally biased region" description="Basic and acidic residues" evidence="6">
    <location>
        <begin position="1164"/>
        <end position="1175"/>
    </location>
</feature>
<keyword evidence="8" id="KW-1185">Reference proteome</keyword>
<feature type="compositionally biased region" description="Acidic residues" evidence="6">
    <location>
        <begin position="1216"/>
        <end position="1259"/>
    </location>
</feature>
<dbReference type="PANTHER" id="PTHR15651">
    <property type="entry name" value="ARMADILLO REPEAT-CONTAINING PROTEIN 8"/>
    <property type="match status" value="1"/>
</dbReference>
<keyword evidence="3" id="KW-0963">Cytoplasm</keyword>
<name>A0ABP0ZFQ7_9ASCO</name>
<evidence type="ECO:0000313" key="8">
    <source>
        <dbReference type="Proteomes" id="UP001497383"/>
    </source>
</evidence>
<evidence type="ECO:0000313" key="7">
    <source>
        <dbReference type="EMBL" id="CAK9436074.1"/>
    </source>
</evidence>
<dbReference type="GeneID" id="92205828"/>
<dbReference type="Proteomes" id="UP001497383">
    <property type="component" value="Chromosome 1"/>
</dbReference>
<dbReference type="InterPro" id="IPR038739">
    <property type="entry name" value="ARMC8/Vid28"/>
</dbReference>
<sequence length="1286" mass="144951">MALNNLPLDEEEQFSTADYDFTKLRAEVIGNKDLKFKLANDGRFSATLVSRLGGTVDNFIGTRPVDATLVQPLEEQLVLSRVFTCFIAEIDCFNYENVTRAIMEMGGVLEPLISLLNHYADCIVPQFPTSADKNSDSSSSSSFIRNFEFLIEQTLEIILALANLRNYSVDFGRLSRYITLLLVEADANHTRIPSNILAKSLRLVPLTLRHKTTGPEAEFALLVALFDRLTSDSILLVGSHMRDSMRGTNEEFQELFFGADLPHVDLKASVVDSYIDFNVLLQTITSAAQTLTFLKTKDYQLMLKIEYRDSNNNNNNNNNLLNSRNNGSNSRANTIPFDPRVYLALLLLLKIDSPKVTLPVLNLIVSCFEILEKQKVILEDQVYLNYERIFPRITSLLYSISGSLSEANNHKKDDKKNTATRESEAVRQYASLATPPYLRSAALILADLSVQHPKMLDHVADTNIDCKLIDRLVYLFKTSQEIKELRALKMESSHGSILVDFTLLKTYPGDGELSDLLLLLSVFASEREDYRHRIVAYYQAHAVTLPELIFEILDDYHFLCNQLRLTYKLLQAKRKISAPNSAALPRSHLIWLGRNLGAITALISSSLYTNCLYLIRSLSRSVSTLRTFFVESNAFRSFITKSSGETNVDREGNHFRLLQSLTASSLGTHRGTETTATNSVGGFVTNLLEVVRHYETLDQEIDFFIHLNGNDSVDSRGLNRTLMVNKALCIGLLANFILDFSSFRYKIVGYESFLTSLATIYHNSSSDAEFEPAPLNEEDEYERDLVQLKILQVWKNFMFNEAGENKSEATQYFPVSFIIRKASYGLTAKDVTADLSPENKQIKIQQKIVAFEILRNYTAGSPQLAETLRVAYREEFVDPEMDVEKFPATWADFLVSNVVETSIFLGAAQLSGKSFSDNDVVSDDIILTTLLLNENYVKLVKSINIIESHSYTVTDKVKQNTFPTDALLRIWLRFLSFEIPESALLSMDTSDRLSAVNSLNSIRLSVAWVIVNLTWKSSVFHYDVDEDFYEVYKTHDALLTKKRNGGSLYEKKDRGGVEEETNKQQSMSQTFKSASGEEMTVYDRAKYLDKFGFTEAIYAALTNYIKKRSNRRSHGGFDISEVDVSLEHEAFQNLRTAAYQINYLCTGNSAGAADFSLNDDVDSHPSMKLERKPDNSIEVVSAVQDRDRDQDRETSSEAEATFERSRRREAISSEVNSDDGEEQEAHDDDDDDDDGGGGEQGEEQGEDDDDDDMSVGDEFENARTISEAAGNDGGDSDDDPHEPWIM</sequence>
<evidence type="ECO:0000256" key="6">
    <source>
        <dbReference type="SAM" id="MobiDB-lite"/>
    </source>
</evidence>
<keyword evidence="5" id="KW-0539">Nucleus</keyword>
<organism evidence="7 8">
    <name type="scientific">Lodderomyces beijingensis</name>
    <dbReference type="NCBI Taxonomy" id="1775926"/>
    <lineage>
        <taxon>Eukaryota</taxon>
        <taxon>Fungi</taxon>
        <taxon>Dikarya</taxon>
        <taxon>Ascomycota</taxon>
        <taxon>Saccharomycotina</taxon>
        <taxon>Pichiomycetes</taxon>
        <taxon>Debaryomycetaceae</taxon>
        <taxon>Candida/Lodderomyces clade</taxon>
        <taxon>Lodderomyces</taxon>
    </lineage>
</organism>
<feature type="region of interest" description="Disordered" evidence="6">
    <location>
        <begin position="1164"/>
        <end position="1286"/>
    </location>
</feature>
<dbReference type="RefSeq" id="XP_066827570.1">
    <property type="nucleotide sequence ID" value="XM_066976574.1"/>
</dbReference>
<evidence type="ECO:0000256" key="5">
    <source>
        <dbReference type="ARBA" id="ARBA00023242"/>
    </source>
</evidence>
<dbReference type="PANTHER" id="PTHR15651:SF7">
    <property type="entry name" value="ARMADILLO REPEAT-CONTAINING PROTEIN 8"/>
    <property type="match status" value="1"/>
</dbReference>
<evidence type="ECO:0000256" key="1">
    <source>
        <dbReference type="ARBA" id="ARBA00004123"/>
    </source>
</evidence>
<comment type="subcellular location">
    <subcellularLocation>
        <location evidence="2">Cytoplasm</location>
    </subcellularLocation>
    <subcellularLocation>
        <location evidence="1">Nucleus</location>
    </subcellularLocation>
</comment>
<evidence type="ECO:0000256" key="4">
    <source>
        <dbReference type="ARBA" id="ARBA00022737"/>
    </source>
</evidence>
<gene>
    <name evidence="7" type="ORF">LODBEIA_P06320</name>
</gene>
<evidence type="ECO:0000256" key="3">
    <source>
        <dbReference type="ARBA" id="ARBA00022490"/>
    </source>
</evidence>
<dbReference type="EMBL" id="OZ022405">
    <property type="protein sequence ID" value="CAK9436074.1"/>
    <property type="molecule type" value="Genomic_DNA"/>
</dbReference>
<accession>A0ABP0ZFQ7</accession>
<proteinExistence type="predicted"/>
<evidence type="ECO:0000256" key="2">
    <source>
        <dbReference type="ARBA" id="ARBA00004496"/>
    </source>
</evidence>
<feature type="compositionally biased region" description="Basic and acidic residues" evidence="6">
    <location>
        <begin position="1049"/>
        <end position="1062"/>
    </location>
</feature>
<keyword evidence="4" id="KW-0677">Repeat</keyword>
<reference evidence="7 8" key="1">
    <citation type="submission" date="2024-03" db="EMBL/GenBank/DDBJ databases">
        <authorList>
            <person name="Brejova B."/>
        </authorList>
    </citation>
    <scope>NUCLEOTIDE SEQUENCE [LARGE SCALE GENOMIC DNA]</scope>
    <source>
        <strain evidence="7 8">CBS 14171</strain>
    </source>
</reference>
<feature type="compositionally biased region" description="Basic and acidic residues" evidence="6">
    <location>
        <begin position="1184"/>
        <end position="1211"/>
    </location>
</feature>
<feature type="region of interest" description="Disordered" evidence="6">
    <location>
        <begin position="1049"/>
        <end position="1070"/>
    </location>
</feature>
<protein>
    <submittedName>
        <fullName evidence="7">Uncharacterized protein</fullName>
    </submittedName>
</protein>